<feature type="transmembrane region" description="Helical" evidence="1">
    <location>
        <begin position="98"/>
        <end position="116"/>
    </location>
</feature>
<proteinExistence type="predicted"/>
<evidence type="ECO:0000256" key="1">
    <source>
        <dbReference type="SAM" id="Phobius"/>
    </source>
</evidence>
<evidence type="ECO:0008006" key="4">
    <source>
        <dbReference type="Google" id="ProtNLM"/>
    </source>
</evidence>
<keyword evidence="3" id="KW-1185">Reference proteome</keyword>
<keyword evidence="1" id="KW-0472">Membrane</keyword>
<feature type="transmembrane region" description="Helical" evidence="1">
    <location>
        <begin position="56"/>
        <end position="78"/>
    </location>
</feature>
<reference evidence="2" key="5">
    <citation type="journal article" date="2021" name="G3 (Bethesda)">
        <title>Aegilops tauschii genome assembly Aet v5.0 features greater sequence contiguity and improved annotation.</title>
        <authorList>
            <person name="Wang L."/>
            <person name="Zhu T."/>
            <person name="Rodriguez J.C."/>
            <person name="Deal K.R."/>
            <person name="Dubcovsky J."/>
            <person name="McGuire P.E."/>
            <person name="Lux T."/>
            <person name="Spannagl M."/>
            <person name="Mayer K.F.X."/>
            <person name="Baldrich P."/>
            <person name="Meyers B.C."/>
            <person name="Huo N."/>
            <person name="Gu Y.Q."/>
            <person name="Zhou H."/>
            <person name="Devos K.M."/>
            <person name="Bennetzen J.L."/>
            <person name="Unver T."/>
            <person name="Budak H."/>
            <person name="Gulick P.J."/>
            <person name="Galiba G."/>
            <person name="Kalapos B."/>
            <person name="Nelson D.R."/>
            <person name="Li P."/>
            <person name="You F.M."/>
            <person name="Luo M.C."/>
            <person name="Dvorak J."/>
        </authorList>
    </citation>
    <scope>NUCLEOTIDE SEQUENCE [LARGE SCALE GENOMIC DNA]</scope>
    <source>
        <strain evidence="2">cv. AL8/78</strain>
    </source>
</reference>
<reference evidence="2" key="3">
    <citation type="journal article" date="2017" name="Nature">
        <title>Genome sequence of the progenitor of the wheat D genome Aegilops tauschii.</title>
        <authorList>
            <person name="Luo M.C."/>
            <person name="Gu Y.Q."/>
            <person name="Puiu D."/>
            <person name="Wang H."/>
            <person name="Twardziok S.O."/>
            <person name="Deal K.R."/>
            <person name="Huo N."/>
            <person name="Zhu T."/>
            <person name="Wang L."/>
            <person name="Wang Y."/>
            <person name="McGuire P.E."/>
            <person name="Liu S."/>
            <person name="Long H."/>
            <person name="Ramasamy R.K."/>
            <person name="Rodriguez J.C."/>
            <person name="Van S.L."/>
            <person name="Yuan L."/>
            <person name="Wang Z."/>
            <person name="Xia Z."/>
            <person name="Xiao L."/>
            <person name="Anderson O.D."/>
            <person name="Ouyang S."/>
            <person name="Liang Y."/>
            <person name="Zimin A.V."/>
            <person name="Pertea G."/>
            <person name="Qi P."/>
            <person name="Bennetzen J.L."/>
            <person name="Dai X."/>
            <person name="Dawson M.W."/>
            <person name="Muller H.G."/>
            <person name="Kugler K."/>
            <person name="Rivarola-Duarte L."/>
            <person name="Spannagl M."/>
            <person name="Mayer K.F.X."/>
            <person name="Lu F.H."/>
            <person name="Bevan M.W."/>
            <person name="Leroy P."/>
            <person name="Li P."/>
            <person name="You F.M."/>
            <person name="Sun Q."/>
            <person name="Liu Z."/>
            <person name="Lyons E."/>
            <person name="Wicker T."/>
            <person name="Salzberg S.L."/>
            <person name="Devos K.M."/>
            <person name="Dvorak J."/>
        </authorList>
    </citation>
    <scope>NUCLEOTIDE SEQUENCE [LARGE SCALE GENOMIC DNA]</scope>
    <source>
        <strain evidence="2">cv. AL8/78</strain>
    </source>
</reference>
<reference evidence="3" key="1">
    <citation type="journal article" date="2014" name="Science">
        <title>Ancient hybridizations among the ancestral genomes of bread wheat.</title>
        <authorList>
            <consortium name="International Wheat Genome Sequencing Consortium,"/>
            <person name="Marcussen T."/>
            <person name="Sandve S.R."/>
            <person name="Heier L."/>
            <person name="Spannagl M."/>
            <person name="Pfeifer M."/>
            <person name="Jakobsen K.S."/>
            <person name="Wulff B.B."/>
            <person name="Steuernagel B."/>
            <person name="Mayer K.F."/>
            <person name="Olsen O.A."/>
        </authorList>
    </citation>
    <scope>NUCLEOTIDE SEQUENCE [LARGE SCALE GENOMIC DNA]</scope>
    <source>
        <strain evidence="3">cv. AL8/78</strain>
    </source>
</reference>
<keyword evidence="1" id="KW-0812">Transmembrane</keyword>
<keyword evidence="1" id="KW-1133">Transmembrane helix</keyword>
<evidence type="ECO:0000313" key="3">
    <source>
        <dbReference type="Proteomes" id="UP000015105"/>
    </source>
</evidence>
<dbReference type="PANTHER" id="PTHR33186:SF28">
    <property type="entry name" value="F-BOX DOMAIN-CONTAINING PROTEIN"/>
    <property type="match status" value="1"/>
</dbReference>
<dbReference type="Proteomes" id="UP000015105">
    <property type="component" value="Chromosome 6D"/>
</dbReference>
<sequence>GDGGEQFTWLYLHIKDSSLYIWSRKVDTEGPAEWVQYRVIELEKTIPVAKQDEKPFVAGSAEGVGVIFVCTGAGLFMIKLSSGQLTKVDEPGVYFRVLPYMSFYTPGMILALAYLLS</sequence>
<name>A0A453MY71_AEGTS</name>
<dbReference type="AlphaFoldDB" id="A0A453MY71"/>
<accession>A0A453MY71</accession>
<evidence type="ECO:0000313" key="2">
    <source>
        <dbReference type="EnsemblPlants" id="AET6Gv20142400.2"/>
    </source>
</evidence>
<dbReference type="Gramene" id="AET6Gv20142400.2">
    <property type="protein sequence ID" value="AET6Gv20142400.2"/>
    <property type="gene ID" value="AET6Gv20142400"/>
</dbReference>
<organism evidence="2 3">
    <name type="scientific">Aegilops tauschii subsp. strangulata</name>
    <name type="common">Goatgrass</name>
    <dbReference type="NCBI Taxonomy" id="200361"/>
    <lineage>
        <taxon>Eukaryota</taxon>
        <taxon>Viridiplantae</taxon>
        <taxon>Streptophyta</taxon>
        <taxon>Embryophyta</taxon>
        <taxon>Tracheophyta</taxon>
        <taxon>Spermatophyta</taxon>
        <taxon>Magnoliopsida</taxon>
        <taxon>Liliopsida</taxon>
        <taxon>Poales</taxon>
        <taxon>Poaceae</taxon>
        <taxon>BOP clade</taxon>
        <taxon>Pooideae</taxon>
        <taxon>Triticodae</taxon>
        <taxon>Triticeae</taxon>
        <taxon>Triticinae</taxon>
        <taxon>Aegilops</taxon>
    </lineage>
</organism>
<reference evidence="2" key="4">
    <citation type="submission" date="2019-03" db="UniProtKB">
        <authorList>
            <consortium name="EnsemblPlants"/>
        </authorList>
    </citation>
    <scope>IDENTIFICATION</scope>
</reference>
<reference evidence="3" key="2">
    <citation type="journal article" date="2017" name="Nat. Plants">
        <title>The Aegilops tauschii genome reveals multiple impacts of transposons.</title>
        <authorList>
            <person name="Zhao G."/>
            <person name="Zou C."/>
            <person name="Li K."/>
            <person name="Wang K."/>
            <person name="Li T."/>
            <person name="Gao L."/>
            <person name="Zhang X."/>
            <person name="Wang H."/>
            <person name="Yang Z."/>
            <person name="Liu X."/>
            <person name="Jiang W."/>
            <person name="Mao L."/>
            <person name="Kong X."/>
            <person name="Jiao Y."/>
            <person name="Jia J."/>
        </authorList>
    </citation>
    <scope>NUCLEOTIDE SEQUENCE [LARGE SCALE GENOMIC DNA]</scope>
    <source>
        <strain evidence="3">cv. AL8/78</strain>
    </source>
</reference>
<dbReference type="EnsemblPlants" id="AET6Gv20142400.2">
    <property type="protein sequence ID" value="AET6Gv20142400.2"/>
    <property type="gene ID" value="AET6Gv20142400"/>
</dbReference>
<dbReference type="PANTHER" id="PTHR33186">
    <property type="entry name" value="OS10G0136150 PROTEIN-RELATED"/>
    <property type="match status" value="1"/>
</dbReference>
<protein>
    <recommendedName>
        <fullName evidence="4">Nucleoporin Nup133/Nup155-like N-terminal domain-containing protein</fullName>
    </recommendedName>
</protein>